<dbReference type="KEGG" id="nah:F5544_32560"/>
<dbReference type="AlphaFoldDB" id="A0A6G9YM36"/>
<dbReference type="InterPro" id="IPR052019">
    <property type="entry name" value="F420H2_bilvrd_red/Heme_oxyg"/>
</dbReference>
<dbReference type="Gene3D" id="2.30.110.10">
    <property type="entry name" value="Electron Transport, Fmn-binding Protein, Chain A"/>
    <property type="match status" value="1"/>
</dbReference>
<sequence length="192" mass="20831">MMIPTPGGCAGRSSVVTVVVGCPPDREGLMAQQERRSVRIARATYRLTDLIRDRRAFDVADYPPTGRDFAGFGSTRQCLLITFRRSGAAMPSPMNFGIADGKIYMRTELGSAKVRRLRADPRVVLVPCDFRGKPKGAAVAALGRLLSEAEAAAADAVIAANWSAPMRMVERGLERASEQLDMPLAYLEFTPA</sequence>
<keyword evidence="4" id="KW-1185">Reference proteome</keyword>
<dbReference type="EMBL" id="CP046172">
    <property type="protein sequence ID" value="QIS14349.1"/>
    <property type="molecule type" value="Genomic_DNA"/>
</dbReference>
<dbReference type="PANTHER" id="PTHR35176:SF11">
    <property type="entry name" value="PYRIDOXAMINE 5'-PHOSPHATE OXIDASE FAMILY PROTEIN"/>
    <property type="match status" value="1"/>
</dbReference>
<name>A0A6G9YM36_9NOCA</name>
<dbReference type="InterPro" id="IPR012349">
    <property type="entry name" value="Split_barrel_FMN-bd"/>
</dbReference>
<evidence type="ECO:0000313" key="3">
    <source>
        <dbReference type="EMBL" id="QIS14349.1"/>
    </source>
</evidence>
<dbReference type="InterPro" id="IPR019965">
    <property type="entry name" value="PPOX_F420-dep_Rv2061_put"/>
</dbReference>
<dbReference type="GO" id="GO:0016627">
    <property type="term" value="F:oxidoreductase activity, acting on the CH-CH group of donors"/>
    <property type="evidence" value="ECO:0007669"/>
    <property type="project" value="TreeGrafter"/>
</dbReference>
<dbReference type="GO" id="GO:0070967">
    <property type="term" value="F:coenzyme F420 binding"/>
    <property type="evidence" value="ECO:0007669"/>
    <property type="project" value="TreeGrafter"/>
</dbReference>
<proteinExistence type="predicted"/>
<dbReference type="GO" id="GO:0005829">
    <property type="term" value="C:cytosol"/>
    <property type="evidence" value="ECO:0007669"/>
    <property type="project" value="TreeGrafter"/>
</dbReference>
<accession>A0A6G9YM36</accession>
<gene>
    <name evidence="3" type="ORF">F5544_32560</name>
</gene>
<evidence type="ECO:0000256" key="1">
    <source>
        <dbReference type="ARBA" id="ARBA00023002"/>
    </source>
</evidence>
<evidence type="ECO:0000313" key="4">
    <source>
        <dbReference type="Proteomes" id="UP000503540"/>
    </source>
</evidence>
<dbReference type="Proteomes" id="UP000503540">
    <property type="component" value="Chromosome"/>
</dbReference>
<reference evidence="3 4" key="1">
    <citation type="journal article" date="2019" name="ACS Chem. Biol.">
        <title>Identification and Mobilization of a Cryptic Antibiotic Biosynthesis Gene Locus from a Human-Pathogenic Nocardia Isolate.</title>
        <authorList>
            <person name="Herisse M."/>
            <person name="Ishida K."/>
            <person name="Porter J.L."/>
            <person name="Howden B."/>
            <person name="Hertweck C."/>
            <person name="Stinear T.P."/>
            <person name="Pidot S.J."/>
        </authorList>
    </citation>
    <scope>NUCLEOTIDE SEQUENCE [LARGE SCALE GENOMIC DNA]</scope>
    <source>
        <strain evidence="3 4">AUSMDU00012717</strain>
    </source>
</reference>
<evidence type="ECO:0000259" key="2">
    <source>
        <dbReference type="Pfam" id="PF01243"/>
    </source>
</evidence>
<dbReference type="InterPro" id="IPR011576">
    <property type="entry name" value="Pyridox_Oxase_N"/>
</dbReference>
<dbReference type="EC" id="1.-.-.-" evidence="3"/>
<feature type="domain" description="Pyridoxamine 5'-phosphate oxidase N-terminal" evidence="2">
    <location>
        <begin position="76"/>
        <end position="153"/>
    </location>
</feature>
<dbReference type="SUPFAM" id="SSF50475">
    <property type="entry name" value="FMN-binding split barrel"/>
    <property type="match status" value="1"/>
</dbReference>
<organism evidence="3 4">
    <name type="scientific">Nocardia arthritidis</name>
    <dbReference type="NCBI Taxonomy" id="228602"/>
    <lineage>
        <taxon>Bacteria</taxon>
        <taxon>Bacillati</taxon>
        <taxon>Actinomycetota</taxon>
        <taxon>Actinomycetes</taxon>
        <taxon>Mycobacteriales</taxon>
        <taxon>Nocardiaceae</taxon>
        <taxon>Nocardia</taxon>
    </lineage>
</organism>
<dbReference type="PANTHER" id="PTHR35176">
    <property type="entry name" value="HEME OXYGENASE HI_0854-RELATED"/>
    <property type="match status" value="1"/>
</dbReference>
<dbReference type="NCBIfam" id="TIGR03666">
    <property type="entry name" value="Rv2061_F420"/>
    <property type="match status" value="1"/>
</dbReference>
<keyword evidence="1 3" id="KW-0560">Oxidoreductase</keyword>
<dbReference type="Pfam" id="PF01243">
    <property type="entry name" value="PNPOx_N"/>
    <property type="match status" value="1"/>
</dbReference>
<protein>
    <submittedName>
        <fullName evidence="3">PPOX class F420-dependent oxidoreductase</fullName>
        <ecNumber evidence="3">1.-.-.-</ecNumber>
    </submittedName>
</protein>